<organism evidence="5 6">
    <name type="scientific">Paucibacter sediminis</name>
    <dbReference type="NCBI Taxonomy" id="3019553"/>
    <lineage>
        <taxon>Bacteria</taxon>
        <taxon>Pseudomonadati</taxon>
        <taxon>Pseudomonadota</taxon>
        <taxon>Betaproteobacteria</taxon>
        <taxon>Burkholderiales</taxon>
        <taxon>Sphaerotilaceae</taxon>
        <taxon>Roseateles</taxon>
    </lineage>
</organism>
<keyword evidence="6" id="KW-1185">Reference proteome</keyword>
<dbReference type="EMBL" id="CP116346">
    <property type="protein sequence ID" value="WIT12023.1"/>
    <property type="molecule type" value="Genomic_DNA"/>
</dbReference>
<dbReference type="InterPro" id="IPR006059">
    <property type="entry name" value="SBP"/>
</dbReference>
<dbReference type="Gene3D" id="3.40.190.10">
    <property type="entry name" value="Periplasmic binding protein-like II"/>
    <property type="match status" value="2"/>
</dbReference>
<dbReference type="InterPro" id="IPR001188">
    <property type="entry name" value="Sperm_putr-bd"/>
</dbReference>
<keyword evidence="2" id="KW-0813">Transport</keyword>
<keyword evidence="4" id="KW-0574">Periplasm</keyword>
<comment type="subcellular location">
    <subcellularLocation>
        <location evidence="1">Periplasm</location>
    </subcellularLocation>
</comment>
<evidence type="ECO:0000256" key="1">
    <source>
        <dbReference type="ARBA" id="ARBA00004418"/>
    </source>
</evidence>
<gene>
    <name evidence="5" type="ORF">PFX98_00025</name>
</gene>
<dbReference type="RefSeq" id="WP_285233112.1">
    <property type="nucleotide sequence ID" value="NZ_CP116346.1"/>
</dbReference>
<keyword evidence="3" id="KW-0732">Signal</keyword>
<dbReference type="AlphaFoldDB" id="A0AA95SLA9"/>
<evidence type="ECO:0000313" key="5">
    <source>
        <dbReference type="EMBL" id="WIT12023.1"/>
    </source>
</evidence>
<dbReference type="GO" id="GO:0019808">
    <property type="term" value="F:polyamine binding"/>
    <property type="evidence" value="ECO:0007669"/>
    <property type="project" value="InterPro"/>
</dbReference>
<accession>A0AA95SLA9</accession>
<dbReference type="GO" id="GO:0042597">
    <property type="term" value="C:periplasmic space"/>
    <property type="evidence" value="ECO:0007669"/>
    <property type="project" value="UniProtKB-SubCell"/>
</dbReference>
<dbReference type="PANTHER" id="PTHR30222:SF17">
    <property type="entry name" value="SPERMIDINE_PUTRESCINE-BINDING PERIPLASMIC PROTEIN"/>
    <property type="match status" value="1"/>
</dbReference>
<dbReference type="GO" id="GO:0015846">
    <property type="term" value="P:polyamine transport"/>
    <property type="evidence" value="ECO:0007669"/>
    <property type="project" value="InterPro"/>
</dbReference>
<reference evidence="5" key="1">
    <citation type="submission" date="2023-01" db="EMBL/GenBank/DDBJ databases">
        <title>Whole genome sequence of Paucibacter sp. S2-9 isolated from pond sediment.</title>
        <authorList>
            <person name="Jung J.Y."/>
        </authorList>
    </citation>
    <scope>NUCLEOTIDE SEQUENCE</scope>
    <source>
        <strain evidence="5">S2-9</strain>
    </source>
</reference>
<dbReference type="PANTHER" id="PTHR30222">
    <property type="entry name" value="SPERMIDINE/PUTRESCINE-BINDING PERIPLASMIC PROTEIN"/>
    <property type="match status" value="1"/>
</dbReference>
<evidence type="ECO:0000313" key="6">
    <source>
        <dbReference type="Proteomes" id="UP001177769"/>
    </source>
</evidence>
<name>A0AA95SLA9_9BURK</name>
<proteinExistence type="predicted"/>
<protein>
    <submittedName>
        <fullName evidence="5">Extracellular solute-binding protein</fullName>
    </submittedName>
</protein>
<dbReference type="KEGG" id="pais:PFX98_00025"/>
<dbReference type="Proteomes" id="UP001177769">
    <property type="component" value="Chromosome"/>
</dbReference>
<dbReference type="PRINTS" id="PR00909">
    <property type="entry name" value="SPERMDNBNDNG"/>
</dbReference>
<dbReference type="SUPFAM" id="SSF53850">
    <property type="entry name" value="Periplasmic binding protein-like II"/>
    <property type="match status" value="1"/>
</dbReference>
<evidence type="ECO:0000256" key="3">
    <source>
        <dbReference type="ARBA" id="ARBA00022729"/>
    </source>
</evidence>
<evidence type="ECO:0000256" key="4">
    <source>
        <dbReference type="ARBA" id="ARBA00022764"/>
    </source>
</evidence>
<evidence type="ECO:0000256" key="2">
    <source>
        <dbReference type="ARBA" id="ARBA00022448"/>
    </source>
</evidence>
<dbReference type="Pfam" id="PF13416">
    <property type="entry name" value="SBP_bac_8"/>
    <property type="match status" value="1"/>
</dbReference>
<sequence length="340" mass="37675">MALLVFFAPARAAGTLRVLAWPGYAEAEVLREFEQRSGAKVELTIVGSDEALWHRINARGGADFDVFAVNTAELQRYIQAGLVQPVDVGLIANTRKQLPRFRDLAAIPGLVHRRDGRAQTFAIPYTYAEMGLIYDKRQLPVPPSSISALWDPRLRGKVLAYDGGAHNFSLAAQALGSGSPFRLASAQWPRAVDKLIELRRNVLGFYSQPEESVRLFQRHGAALMHANYGMQQVQLLKAAGMDIGYVMPREGALAWLDCWAITRGARDRKLAHVWIDTLLAAKASELLVTRQGLANTISEALPRQPEQAPLWLEPVEDAARREALWQRIRSGDRAAKVLAP</sequence>